<keyword evidence="6" id="KW-0067">ATP-binding</keyword>
<organism evidence="9 10">
    <name type="scientific">Mycolicibacterium murale</name>
    <dbReference type="NCBI Taxonomy" id="182220"/>
    <lineage>
        <taxon>Bacteria</taxon>
        <taxon>Bacillati</taxon>
        <taxon>Actinomycetota</taxon>
        <taxon>Actinomycetes</taxon>
        <taxon>Mycobacteriales</taxon>
        <taxon>Mycobacteriaceae</taxon>
        <taxon>Mycolicibacterium</taxon>
    </lineage>
</organism>
<dbReference type="Pfam" id="PF08378">
    <property type="entry name" value="NERD"/>
    <property type="match status" value="1"/>
</dbReference>
<accession>A0A7I9WMR2</accession>
<dbReference type="GO" id="GO:0004674">
    <property type="term" value="F:protein serine/threonine kinase activity"/>
    <property type="evidence" value="ECO:0007669"/>
    <property type="project" value="UniProtKB-KW"/>
</dbReference>
<evidence type="ECO:0000313" key="9">
    <source>
        <dbReference type="EMBL" id="GFG58517.1"/>
    </source>
</evidence>
<keyword evidence="4" id="KW-0547">Nucleotide-binding</keyword>
<keyword evidence="2" id="KW-0723">Serine/threonine-protein kinase</keyword>
<dbReference type="PANTHER" id="PTHR43289:SF6">
    <property type="entry name" value="SERINE_THREONINE-PROTEIN KINASE NEKL-3"/>
    <property type="match status" value="1"/>
</dbReference>
<dbReference type="SMART" id="SM00220">
    <property type="entry name" value="S_TKc"/>
    <property type="match status" value="1"/>
</dbReference>
<feature type="domain" description="Protein kinase" evidence="7">
    <location>
        <begin position="205"/>
        <end position="483"/>
    </location>
</feature>
<dbReference type="PANTHER" id="PTHR43289">
    <property type="entry name" value="MITOGEN-ACTIVATED PROTEIN KINASE KINASE KINASE 20-RELATED"/>
    <property type="match status" value="1"/>
</dbReference>
<sequence>MKDDRWVQIAESQFAHEQAGLDLVKQALPDAPPYRAWANFEFRDNRGRWHEVDLLVLAQDTLYLVELKHYRGILTGNDHRWQRNGRSEDSPLLLARRKAQYFASLLKDAIRQRGGHEAVRRIPYVQELVFLHHEEFKCELSETSKINLYGLDGLEGRTRLPGISKALLAPARHELIPERDSQLIAGLMKAIGLAPRRQREVGSWIIDEQPLADGEGWQDWPAFHHVDAERHARIRFYLTSQGASSADKHARQRAVTSEYHLLSRLRFDGLQVPEDIVDEPELGIGLVFPQPKNDVPLDLWLADNKATMPLERQLDLIGDIADIVHYAHRNRVVHRTLNPRAVAIRERGSKLLPQITDWDSAGVLPANPDTAVSRLSSGSLSLMAASPSDAAQLFGAPEGQRPTDPARIDIFGLGALAFYILSGQSPATERGELIDRLRRDRGLDLAAEMPQVRSPLRQLVLDATRPSPAERIADVSIFLDELRAARKEILDEDTNTDPLDAVPEQVLDGRFVYKQRLGSGSTAVGILVLDKQVGDEVERVLKVAKDAEAAERLYAEAQVLGKLENEDRIVTLYDRLEVGGRTALLLRYAGRTTLAEELNNRGRLSIDVLERWGTDLLTAVVTLERVGVTHRDIKPSNLGVYQSSSRADTHLMMFDFSMAGVDARNVEAGTPPYLDPFLGIGGRRQYDTAAERYGAAVVLFEMATGGRPCYGPDENANPATVDDDVTLQPEMFEASIAASLVDFFRTALSRDAATRPDTAEDMLRAWRAVFTTLGTKAADSGDDAAAEQATTATPLGASGLTARAMSALASVQVTTVGELLALDSTRLNRLVAREAKDTRKEITARYRDWAKRLGKDKKRTAGDALMGLDDAVAVLLSAVSGARSSTRKDAAELLLGVTPGLEAFASSTELAAALDKASQRGPQLLKELQDDWAQRQDTRDLLDAIGDITRQLLSDFGGVAAIDTLTAEIRARLPEAAVPSPNLYHQAQADRTAGGLLRVALERVSEHENATGNKDFVRRRHGRRLALLATDELLIAAAESAAKRADEMVSSDLNVVIPPSTAARELGAAFQAGYRAVNDDADARTTLPGEGRLIRLAAAISKHAAVSGRGELHNRDIAPAAAIQTALTGLAQSESLSPSQIRSRVSARFPELDRVPAPPHLDTYLAQTTLNLEWDAGAGAYRFRDAKPPSATTLHTRKPTAVPTATTTVSDETDLGVDQQAMLRRSIAEHGFLAVGVPIPADRPGQHERVAAELAGSFNGQLVDVTARLINAMRALAEQQGISWDLVRGADASGATPMDARGLRAVIDRVVPQLRKDLEANVFDGEARDEPLILTEVSPLARYGHLDVLAKLSDLAAPRRRPVWVILPQLRGQLGALVDRKPIQLGSPGGQFLVWKQTPDMVPAHDDEGDR</sequence>
<dbReference type="PROSITE" id="PS50011">
    <property type="entry name" value="PROTEIN_KINASE_DOM"/>
    <property type="match status" value="2"/>
</dbReference>
<dbReference type="NCBIfam" id="NF033442">
    <property type="entry name" value="BREX_PglW"/>
    <property type="match status" value="1"/>
</dbReference>
<evidence type="ECO:0000256" key="5">
    <source>
        <dbReference type="ARBA" id="ARBA00022777"/>
    </source>
</evidence>
<gene>
    <name evidence="9" type="ORF">MMUR_26530</name>
</gene>
<dbReference type="GO" id="GO:0005524">
    <property type="term" value="F:ATP binding"/>
    <property type="evidence" value="ECO:0007669"/>
    <property type="project" value="UniProtKB-KW"/>
</dbReference>
<dbReference type="Pfam" id="PF00069">
    <property type="entry name" value="Pkinase"/>
    <property type="match status" value="1"/>
</dbReference>
<evidence type="ECO:0000259" key="8">
    <source>
        <dbReference type="PROSITE" id="PS50965"/>
    </source>
</evidence>
<reference evidence="9 10" key="1">
    <citation type="journal article" date="2019" name="Emerg. Microbes Infect.">
        <title>Comprehensive subspecies identification of 175 nontuberculous mycobacteria species based on 7547 genomic profiles.</title>
        <authorList>
            <person name="Matsumoto Y."/>
            <person name="Kinjo T."/>
            <person name="Motooka D."/>
            <person name="Nabeya D."/>
            <person name="Jung N."/>
            <person name="Uechi K."/>
            <person name="Horii T."/>
            <person name="Iida T."/>
            <person name="Fujita J."/>
            <person name="Nakamura S."/>
        </authorList>
    </citation>
    <scope>NUCLEOTIDE SEQUENCE [LARGE SCALE GENOMIC DNA]</scope>
    <source>
        <strain evidence="9 10">JCM 13392</strain>
    </source>
</reference>
<keyword evidence="3" id="KW-0808">Transferase</keyword>
<dbReference type="Gene3D" id="1.10.510.10">
    <property type="entry name" value="Transferase(Phosphotransferase) domain 1"/>
    <property type="match status" value="2"/>
</dbReference>
<dbReference type="EC" id="2.7.11.1" evidence="1"/>
<protein>
    <recommendedName>
        <fullName evidence="1">non-specific serine/threonine protein kinase</fullName>
        <ecNumber evidence="1">2.7.11.1</ecNumber>
    </recommendedName>
</protein>
<name>A0A7I9WMR2_9MYCO</name>
<dbReference type="InterPro" id="IPR000719">
    <property type="entry name" value="Prot_kinase_dom"/>
</dbReference>
<evidence type="ECO:0000313" key="10">
    <source>
        <dbReference type="Proteomes" id="UP000465241"/>
    </source>
</evidence>
<dbReference type="Proteomes" id="UP000465241">
    <property type="component" value="Unassembled WGS sequence"/>
</dbReference>
<keyword evidence="5 9" id="KW-0418">Kinase</keyword>
<comment type="caution">
    <text evidence="9">The sequence shown here is derived from an EMBL/GenBank/DDBJ whole genome shotgun (WGS) entry which is preliminary data.</text>
</comment>
<dbReference type="RefSeq" id="WP_193489334.1">
    <property type="nucleotide sequence ID" value="NZ_BAAAMC010000056.1"/>
</dbReference>
<dbReference type="InterPro" id="IPR049832">
    <property type="entry name" value="BREX_PglW"/>
</dbReference>
<evidence type="ECO:0000256" key="6">
    <source>
        <dbReference type="ARBA" id="ARBA00022840"/>
    </source>
</evidence>
<evidence type="ECO:0000256" key="3">
    <source>
        <dbReference type="ARBA" id="ARBA00022679"/>
    </source>
</evidence>
<dbReference type="InterPro" id="IPR011528">
    <property type="entry name" value="NERD"/>
</dbReference>
<dbReference type="SUPFAM" id="SSF56112">
    <property type="entry name" value="Protein kinase-like (PK-like)"/>
    <property type="match status" value="2"/>
</dbReference>
<feature type="domain" description="Protein kinase" evidence="7">
    <location>
        <begin position="511"/>
        <end position="767"/>
    </location>
</feature>
<dbReference type="EMBL" id="BLKT01000003">
    <property type="protein sequence ID" value="GFG58517.1"/>
    <property type="molecule type" value="Genomic_DNA"/>
</dbReference>
<keyword evidence="10" id="KW-1185">Reference proteome</keyword>
<evidence type="ECO:0000256" key="1">
    <source>
        <dbReference type="ARBA" id="ARBA00012513"/>
    </source>
</evidence>
<feature type="domain" description="NERD" evidence="8">
    <location>
        <begin position="12"/>
        <end position="125"/>
    </location>
</feature>
<evidence type="ECO:0000256" key="4">
    <source>
        <dbReference type="ARBA" id="ARBA00022741"/>
    </source>
</evidence>
<evidence type="ECO:0000259" key="7">
    <source>
        <dbReference type="PROSITE" id="PS50011"/>
    </source>
</evidence>
<dbReference type="PROSITE" id="PS50965">
    <property type="entry name" value="NERD"/>
    <property type="match status" value="1"/>
</dbReference>
<evidence type="ECO:0000256" key="2">
    <source>
        <dbReference type="ARBA" id="ARBA00022527"/>
    </source>
</evidence>
<proteinExistence type="predicted"/>
<dbReference type="InterPro" id="IPR011009">
    <property type="entry name" value="Kinase-like_dom_sf"/>
</dbReference>